<dbReference type="Pfam" id="PF07883">
    <property type="entry name" value="Cupin_2"/>
    <property type="match status" value="1"/>
</dbReference>
<organism evidence="2 3">
    <name type="scientific">Acuticoccus sediminis</name>
    <dbReference type="NCBI Taxonomy" id="2184697"/>
    <lineage>
        <taxon>Bacteria</taxon>
        <taxon>Pseudomonadati</taxon>
        <taxon>Pseudomonadota</taxon>
        <taxon>Alphaproteobacteria</taxon>
        <taxon>Hyphomicrobiales</taxon>
        <taxon>Amorphaceae</taxon>
        <taxon>Acuticoccus</taxon>
    </lineage>
</organism>
<accession>A0A8B2NPQ6</accession>
<sequence length="149" mass="15872">MSGADGFVPRKVNIADWGRPGWSPETIATDPAWRGEIPGEALGTDVTVLFYATDKVGDGPAYHVHPYGEIFIVREGRARFFIGDTVVEAGPGDVLFGPADVPHTFRNLGPSRLATTDIHLSPRRIQTNLDAPPGLDLSVSPAVPADTAV</sequence>
<evidence type="ECO:0000313" key="3">
    <source>
        <dbReference type="Proteomes" id="UP000249590"/>
    </source>
</evidence>
<reference evidence="2 3" key="1">
    <citation type="submission" date="2018-05" db="EMBL/GenBank/DDBJ databases">
        <title>Acuticoccus sediminis sp. nov., isolated from deep-sea sediment of Indian Ocean.</title>
        <authorList>
            <person name="Liu X."/>
            <person name="Lai Q."/>
            <person name="Du Y."/>
            <person name="Sun F."/>
            <person name="Zhang X."/>
            <person name="Wang S."/>
            <person name="Shao Z."/>
        </authorList>
    </citation>
    <scope>NUCLEOTIDE SEQUENCE [LARGE SCALE GENOMIC DNA]</scope>
    <source>
        <strain evidence="2 3">PTG4-2</strain>
    </source>
</reference>
<dbReference type="SUPFAM" id="SSF51182">
    <property type="entry name" value="RmlC-like cupins"/>
    <property type="match status" value="1"/>
</dbReference>
<dbReference type="InterPro" id="IPR014710">
    <property type="entry name" value="RmlC-like_jellyroll"/>
</dbReference>
<dbReference type="InterPro" id="IPR011051">
    <property type="entry name" value="RmlC_Cupin_sf"/>
</dbReference>
<dbReference type="RefSeq" id="WP_111348408.1">
    <property type="nucleotide sequence ID" value="NZ_QHHQ01000004.1"/>
</dbReference>
<name>A0A8B2NPQ6_9HYPH</name>
<proteinExistence type="predicted"/>
<dbReference type="InterPro" id="IPR013096">
    <property type="entry name" value="Cupin_2"/>
</dbReference>
<protein>
    <submittedName>
        <fullName evidence="2">Cupin domain-containing protein</fullName>
    </submittedName>
</protein>
<dbReference type="Proteomes" id="UP000249590">
    <property type="component" value="Unassembled WGS sequence"/>
</dbReference>
<gene>
    <name evidence="2" type="ORF">DLJ53_19735</name>
</gene>
<dbReference type="OrthoDB" id="9798709at2"/>
<dbReference type="AlphaFoldDB" id="A0A8B2NPQ6"/>
<evidence type="ECO:0000259" key="1">
    <source>
        <dbReference type="Pfam" id="PF07883"/>
    </source>
</evidence>
<dbReference type="EMBL" id="QHHQ01000004">
    <property type="protein sequence ID" value="RAH99967.1"/>
    <property type="molecule type" value="Genomic_DNA"/>
</dbReference>
<dbReference type="Gene3D" id="2.60.120.10">
    <property type="entry name" value="Jelly Rolls"/>
    <property type="match status" value="1"/>
</dbReference>
<feature type="domain" description="Cupin type-2" evidence="1">
    <location>
        <begin position="54"/>
        <end position="116"/>
    </location>
</feature>
<comment type="caution">
    <text evidence="2">The sequence shown here is derived from an EMBL/GenBank/DDBJ whole genome shotgun (WGS) entry which is preliminary data.</text>
</comment>
<evidence type="ECO:0000313" key="2">
    <source>
        <dbReference type="EMBL" id="RAH99967.1"/>
    </source>
</evidence>
<keyword evidence="3" id="KW-1185">Reference proteome</keyword>